<reference evidence="11" key="1">
    <citation type="submission" date="2021-01" db="EMBL/GenBank/DDBJ databases">
        <authorList>
            <person name="Corre E."/>
            <person name="Pelletier E."/>
            <person name="Niang G."/>
            <person name="Scheremetjew M."/>
            <person name="Finn R."/>
            <person name="Kale V."/>
            <person name="Holt S."/>
            <person name="Cochrane G."/>
            <person name="Meng A."/>
            <person name="Brown T."/>
            <person name="Cohen L."/>
        </authorList>
    </citation>
    <scope>NUCLEOTIDE SEQUENCE</scope>
    <source>
        <strain evidence="11">CCMP1320</strain>
    </source>
</reference>
<proteinExistence type="inferred from homology"/>
<evidence type="ECO:0000256" key="5">
    <source>
        <dbReference type="ARBA" id="ARBA00022729"/>
    </source>
</evidence>
<name>A0A6S8HUB3_DUNTE</name>
<evidence type="ECO:0000313" key="12">
    <source>
        <dbReference type="EMBL" id="CAE0487467.1"/>
    </source>
</evidence>
<keyword evidence="5 10" id="KW-0732">Signal</keyword>
<feature type="transmembrane region" description="Helical" evidence="9">
    <location>
        <begin position="200"/>
        <end position="220"/>
    </location>
</feature>
<keyword evidence="6" id="KW-0256">Endoplasmic reticulum</keyword>
<feature type="signal peptide" evidence="10">
    <location>
        <begin position="1"/>
        <end position="24"/>
    </location>
</feature>
<feature type="transmembrane region" description="Helical" evidence="9">
    <location>
        <begin position="280"/>
        <end position="300"/>
    </location>
</feature>
<sequence>MGKQDMITAAVVAVLLLLGMQAHAAPLSATSALSQLRQLRDSSPDRVISLDDAQFAKFGRSVGREFSLIVFLTAHQMSERPQLKLGDLRKEFGYAAQALLAGPDPDAAFFAEMVFEDSPKVFHALGANQVPFIFRVDPAFKVSMQSMVIPKTDRMNIDTVRAKYPWTAEVIVEFFSTPRAGRQQLQFGQVDRPSFLKSPWFPYVAAGAVAGAIGLVYLLWRTIARHPAFWAVGAVGVFWFSVSGGMYNIIRGMPLFLKDKQGKMQLFTGSRSGQLGAEGFIVGSGYVLFSLSVALLTHGMPHVKNSVIRGSLSYILVALAGFLAVQIWQVYTSKTGYKVSSYLLDADF</sequence>
<dbReference type="AlphaFoldDB" id="A0A6S8HUB3"/>
<dbReference type="GO" id="GO:0018279">
    <property type="term" value="P:protein N-linked glycosylation via asparagine"/>
    <property type="evidence" value="ECO:0007669"/>
    <property type="project" value="TreeGrafter"/>
</dbReference>
<evidence type="ECO:0000256" key="8">
    <source>
        <dbReference type="ARBA" id="ARBA00023136"/>
    </source>
</evidence>
<keyword evidence="7 9" id="KW-1133">Transmembrane helix</keyword>
<evidence type="ECO:0008006" key="13">
    <source>
        <dbReference type="Google" id="ProtNLM"/>
    </source>
</evidence>
<keyword evidence="8 9" id="KW-0472">Membrane</keyword>
<dbReference type="PANTHER" id="PTHR12692:SF0">
    <property type="entry name" value="GH11935P"/>
    <property type="match status" value="1"/>
</dbReference>
<evidence type="ECO:0000256" key="4">
    <source>
        <dbReference type="ARBA" id="ARBA00022692"/>
    </source>
</evidence>
<evidence type="ECO:0000256" key="2">
    <source>
        <dbReference type="ARBA" id="ARBA00004477"/>
    </source>
</evidence>
<comment type="function">
    <text evidence="1">Subunit of the oligosaccharyl transferase (OST) complex that catalyzes the initial transfer of a defined glycan (Glc(3)Man(9)GlcNAc(2) in eukaryotes) from the lipid carrier dolichol-pyrophosphate to an asparagine residue within an Asn-X-Ser/Thr consensus motif in nascent polypeptide chains, the first step in protein N-glycosylation. N-glycosylation occurs cotranslationally and the complex associates with the Sec61 complex at the channel-forming translocon complex that mediates protein translocation across the endoplasmic reticulum (ER). All subunits are required for a maximal enzyme activity.</text>
</comment>
<feature type="transmembrane region" description="Helical" evidence="9">
    <location>
        <begin position="227"/>
        <end position="250"/>
    </location>
</feature>
<evidence type="ECO:0000256" key="3">
    <source>
        <dbReference type="ARBA" id="ARBA00009561"/>
    </source>
</evidence>
<dbReference type="Pfam" id="PF04756">
    <property type="entry name" value="OST3_OST6"/>
    <property type="match status" value="1"/>
</dbReference>
<dbReference type="EMBL" id="HBIP01005084">
    <property type="protein sequence ID" value="CAE0487467.1"/>
    <property type="molecule type" value="Transcribed_RNA"/>
</dbReference>
<comment type="similarity">
    <text evidence="3">Belongs to the OST3/OST6 family.</text>
</comment>
<feature type="transmembrane region" description="Helical" evidence="9">
    <location>
        <begin position="312"/>
        <end position="331"/>
    </location>
</feature>
<dbReference type="GO" id="GO:0008250">
    <property type="term" value="C:oligosaccharyltransferase complex"/>
    <property type="evidence" value="ECO:0007669"/>
    <property type="project" value="TreeGrafter"/>
</dbReference>
<keyword evidence="4 9" id="KW-0812">Transmembrane</keyword>
<evidence type="ECO:0000256" key="10">
    <source>
        <dbReference type="SAM" id="SignalP"/>
    </source>
</evidence>
<dbReference type="InterPro" id="IPR021149">
    <property type="entry name" value="OligosaccharylTrfase_OST3/OST6"/>
</dbReference>
<accession>A0A6S8HUB3</accession>
<organism evidence="11">
    <name type="scientific">Dunaliella tertiolecta</name>
    <name type="common">Green alga</name>
    <dbReference type="NCBI Taxonomy" id="3047"/>
    <lineage>
        <taxon>Eukaryota</taxon>
        <taxon>Viridiplantae</taxon>
        <taxon>Chlorophyta</taxon>
        <taxon>core chlorophytes</taxon>
        <taxon>Chlorophyceae</taxon>
        <taxon>CS clade</taxon>
        <taxon>Chlamydomonadales</taxon>
        <taxon>Dunaliellaceae</taxon>
        <taxon>Dunaliella</taxon>
    </lineage>
</organism>
<evidence type="ECO:0000256" key="6">
    <source>
        <dbReference type="ARBA" id="ARBA00022824"/>
    </source>
</evidence>
<comment type="subcellular location">
    <subcellularLocation>
        <location evidence="2">Endoplasmic reticulum membrane</location>
        <topology evidence="2">Multi-pass membrane protein</topology>
    </subcellularLocation>
</comment>
<gene>
    <name evidence="11" type="ORF">DTER00134_LOCUS2512</name>
    <name evidence="12" type="ORF">DTER00134_LOCUS2513</name>
</gene>
<dbReference type="PANTHER" id="PTHR12692">
    <property type="entry name" value="DOLICHYL-DIPHOSPHOOLIGOSACCHARIDE--PROTEIN GLYCOSYLTRANSFERASE-RELATED"/>
    <property type="match status" value="1"/>
</dbReference>
<evidence type="ECO:0000256" key="9">
    <source>
        <dbReference type="SAM" id="Phobius"/>
    </source>
</evidence>
<dbReference type="EMBL" id="HBIP01005083">
    <property type="protein sequence ID" value="CAE0487466.1"/>
    <property type="molecule type" value="Transcribed_RNA"/>
</dbReference>
<dbReference type="Gene3D" id="3.40.30.10">
    <property type="entry name" value="Glutaredoxin"/>
    <property type="match status" value="1"/>
</dbReference>
<evidence type="ECO:0000256" key="1">
    <source>
        <dbReference type="ARBA" id="ARBA00002791"/>
    </source>
</evidence>
<evidence type="ECO:0000313" key="11">
    <source>
        <dbReference type="EMBL" id="CAE0487466.1"/>
    </source>
</evidence>
<feature type="chain" id="PRO_5036191392" description="Dolichyl-diphosphooligosaccharide--protein glycosyltransferase subunit 3" evidence="10">
    <location>
        <begin position="25"/>
        <end position="348"/>
    </location>
</feature>
<protein>
    <recommendedName>
        <fullName evidence="13">Dolichyl-diphosphooligosaccharide--protein glycosyltransferase subunit 3</fullName>
    </recommendedName>
</protein>
<evidence type="ECO:0000256" key="7">
    <source>
        <dbReference type="ARBA" id="ARBA00022989"/>
    </source>
</evidence>